<evidence type="ECO:0000256" key="3">
    <source>
        <dbReference type="ARBA" id="ARBA00022692"/>
    </source>
</evidence>
<evidence type="ECO:0000256" key="5">
    <source>
        <dbReference type="ARBA" id="ARBA00023136"/>
    </source>
</evidence>
<gene>
    <name evidence="8" type="ORF">FX988_00359</name>
</gene>
<dbReference type="AlphaFoldDB" id="A0A857JGV1"/>
<evidence type="ECO:0000256" key="2">
    <source>
        <dbReference type="ARBA" id="ARBA00007362"/>
    </source>
</evidence>
<feature type="transmembrane region" description="Helical" evidence="6">
    <location>
        <begin position="182"/>
        <end position="201"/>
    </location>
</feature>
<evidence type="ECO:0000259" key="7">
    <source>
        <dbReference type="Pfam" id="PF00892"/>
    </source>
</evidence>
<feature type="transmembrane region" description="Helical" evidence="6">
    <location>
        <begin position="87"/>
        <end position="107"/>
    </location>
</feature>
<feature type="domain" description="EamA" evidence="7">
    <location>
        <begin position="150"/>
        <end position="286"/>
    </location>
</feature>
<feature type="transmembrane region" description="Helical" evidence="6">
    <location>
        <begin position="63"/>
        <end position="81"/>
    </location>
</feature>
<dbReference type="GO" id="GO:0016020">
    <property type="term" value="C:membrane"/>
    <property type="evidence" value="ECO:0007669"/>
    <property type="project" value="UniProtKB-SubCell"/>
</dbReference>
<evidence type="ECO:0000256" key="6">
    <source>
        <dbReference type="SAM" id="Phobius"/>
    </source>
</evidence>
<protein>
    <submittedName>
        <fullName evidence="8">Putative inner membrane transporter YedA</fullName>
    </submittedName>
</protein>
<name>A0A857JGV1_9ALTE</name>
<comment type="subcellular location">
    <subcellularLocation>
        <location evidence="1">Membrane</location>
        <topology evidence="1">Multi-pass membrane protein</topology>
    </subcellularLocation>
</comment>
<dbReference type="InterPro" id="IPR037185">
    <property type="entry name" value="EmrE-like"/>
</dbReference>
<organism evidence="8 9">
    <name type="scientific">Paraglaciecola mesophila</name>
    <dbReference type="NCBI Taxonomy" id="197222"/>
    <lineage>
        <taxon>Bacteria</taxon>
        <taxon>Pseudomonadati</taxon>
        <taxon>Pseudomonadota</taxon>
        <taxon>Gammaproteobacteria</taxon>
        <taxon>Alteromonadales</taxon>
        <taxon>Alteromonadaceae</taxon>
        <taxon>Paraglaciecola</taxon>
    </lineage>
</organism>
<keyword evidence="9" id="KW-1185">Reference proteome</keyword>
<feature type="transmembrane region" description="Helical" evidence="6">
    <location>
        <begin position="213"/>
        <end position="235"/>
    </location>
</feature>
<dbReference type="SUPFAM" id="SSF103481">
    <property type="entry name" value="Multidrug resistance efflux transporter EmrE"/>
    <property type="match status" value="2"/>
</dbReference>
<feature type="transmembrane region" description="Helical" evidence="6">
    <location>
        <begin position="35"/>
        <end position="51"/>
    </location>
</feature>
<dbReference type="Proteomes" id="UP000464524">
    <property type="component" value="Chromosome"/>
</dbReference>
<reference evidence="8 9" key="1">
    <citation type="submission" date="2019-12" db="EMBL/GenBank/DDBJ databases">
        <title>Genome sequencing and assembly of endphytes of Porphyra tenera.</title>
        <authorList>
            <person name="Park J.M."/>
            <person name="Shin R."/>
            <person name="Jo S.H."/>
        </authorList>
    </citation>
    <scope>NUCLEOTIDE SEQUENCE [LARGE SCALE GENOMIC DNA]</scope>
    <source>
        <strain evidence="8 9">GPM4</strain>
    </source>
</reference>
<dbReference type="KEGG" id="pmes:FX988_00359"/>
<feature type="transmembrane region" description="Helical" evidence="6">
    <location>
        <begin position="268"/>
        <end position="289"/>
    </location>
</feature>
<dbReference type="InterPro" id="IPR000620">
    <property type="entry name" value="EamA_dom"/>
</dbReference>
<dbReference type="PANTHER" id="PTHR32322">
    <property type="entry name" value="INNER MEMBRANE TRANSPORTER"/>
    <property type="match status" value="1"/>
</dbReference>
<evidence type="ECO:0000313" key="9">
    <source>
        <dbReference type="Proteomes" id="UP000464524"/>
    </source>
</evidence>
<feature type="domain" description="EamA" evidence="7">
    <location>
        <begin position="4"/>
        <end position="135"/>
    </location>
</feature>
<feature type="transmembrane region" description="Helical" evidence="6">
    <location>
        <begin position="119"/>
        <end position="136"/>
    </location>
</feature>
<accession>A0A857JGV1</accession>
<proteinExistence type="inferred from homology"/>
<evidence type="ECO:0000256" key="4">
    <source>
        <dbReference type="ARBA" id="ARBA00022989"/>
    </source>
</evidence>
<dbReference type="RefSeq" id="WP_160178067.1">
    <property type="nucleotide sequence ID" value="NZ_CP047656.1"/>
</dbReference>
<comment type="similarity">
    <text evidence="2">Belongs to the EamA transporter family.</text>
</comment>
<evidence type="ECO:0000313" key="8">
    <source>
        <dbReference type="EMBL" id="QHJ10147.1"/>
    </source>
</evidence>
<feature type="transmembrane region" description="Helical" evidence="6">
    <location>
        <begin position="244"/>
        <end position="262"/>
    </location>
</feature>
<keyword evidence="5 6" id="KW-0472">Membrane</keyword>
<sequence>MRSALLYTTTVLIWGSTWLAIEFQLGDVAPEVSLVYRFALAAIFMWGYCFFSPLSMRFPLADHAFFIVLALFNFGLNYLILYKAQQYLTSAMASIAFSTLLLMNIINTRLFFGRVIAKRIYFGAVLGVFGLVALFWPDIKTLDFASEAMYGLGLALGGTFLASLGNMASVRNSSRHIGVMQGNAWGMLYGTIALIGVTLISGAEFKVSTEPSYVVSLLYLSIFGTVIAFASYFLLLRDIGPEKASYSIVLFPFVAVLLSTLYEDFVWHTNTILGFLLVILGNAIVLTPVEKLKSWQAKRR</sequence>
<dbReference type="OrthoDB" id="2352272at2"/>
<dbReference type="InterPro" id="IPR050638">
    <property type="entry name" value="AA-Vitamin_Transporters"/>
</dbReference>
<feature type="transmembrane region" description="Helical" evidence="6">
    <location>
        <begin position="148"/>
        <end position="170"/>
    </location>
</feature>
<keyword evidence="4 6" id="KW-1133">Transmembrane helix</keyword>
<dbReference type="PANTHER" id="PTHR32322:SF2">
    <property type="entry name" value="EAMA DOMAIN-CONTAINING PROTEIN"/>
    <property type="match status" value="1"/>
</dbReference>
<dbReference type="Pfam" id="PF00892">
    <property type="entry name" value="EamA"/>
    <property type="match status" value="2"/>
</dbReference>
<keyword evidence="3 6" id="KW-0812">Transmembrane</keyword>
<evidence type="ECO:0000256" key="1">
    <source>
        <dbReference type="ARBA" id="ARBA00004141"/>
    </source>
</evidence>
<dbReference type="EMBL" id="CP047656">
    <property type="protein sequence ID" value="QHJ10147.1"/>
    <property type="molecule type" value="Genomic_DNA"/>
</dbReference>